<dbReference type="Proteomes" id="UP000664940">
    <property type="component" value="Unassembled WGS sequence"/>
</dbReference>
<protein>
    <submittedName>
        <fullName evidence="1">Matrix metallopeptidase 16</fullName>
    </submittedName>
</protein>
<sequence length="161" mass="17442">MILLALGSGRRLDFVHHPGAIFLQTLLWILCAAVCGTEPYFNVELSFSWSGMRPNLQIFQSYLGKVSVQTGLRTSESSLSWSEMAVGGNAWGHLGTLVCHVLHDFITAPGMAMKLLRTCLGQCGERDQLVYPEATPCHGHGLASLRDGSRGSSCPGFPTFS</sequence>
<evidence type="ECO:0000313" key="2">
    <source>
        <dbReference type="Proteomes" id="UP000664940"/>
    </source>
</evidence>
<gene>
    <name evidence="1" type="ORF">HJG60_013070</name>
</gene>
<dbReference type="AlphaFoldDB" id="A0A834E192"/>
<organism evidence="1 2">
    <name type="scientific">Phyllostomus discolor</name>
    <name type="common">pale spear-nosed bat</name>
    <dbReference type="NCBI Taxonomy" id="89673"/>
    <lineage>
        <taxon>Eukaryota</taxon>
        <taxon>Metazoa</taxon>
        <taxon>Chordata</taxon>
        <taxon>Craniata</taxon>
        <taxon>Vertebrata</taxon>
        <taxon>Euteleostomi</taxon>
        <taxon>Mammalia</taxon>
        <taxon>Eutheria</taxon>
        <taxon>Laurasiatheria</taxon>
        <taxon>Chiroptera</taxon>
        <taxon>Yangochiroptera</taxon>
        <taxon>Phyllostomidae</taxon>
        <taxon>Phyllostominae</taxon>
        <taxon>Phyllostomus</taxon>
    </lineage>
</organism>
<dbReference type="EMBL" id="JABVXQ010000007">
    <property type="protein sequence ID" value="KAF6100189.1"/>
    <property type="molecule type" value="Genomic_DNA"/>
</dbReference>
<accession>A0A834E192</accession>
<evidence type="ECO:0000313" key="1">
    <source>
        <dbReference type="EMBL" id="KAF6100189.1"/>
    </source>
</evidence>
<reference evidence="1 2" key="1">
    <citation type="journal article" date="2020" name="Nature">
        <title>Six reference-quality genomes reveal evolution of bat adaptations.</title>
        <authorList>
            <person name="Jebb D."/>
            <person name="Huang Z."/>
            <person name="Pippel M."/>
            <person name="Hughes G.M."/>
            <person name="Lavrichenko K."/>
            <person name="Devanna P."/>
            <person name="Winkler S."/>
            <person name="Jermiin L.S."/>
            <person name="Skirmuntt E.C."/>
            <person name="Katzourakis A."/>
            <person name="Burkitt-Gray L."/>
            <person name="Ray D.A."/>
            <person name="Sullivan K.A.M."/>
            <person name="Roscito J.G."/>
            <person name="Kirilenko B.M."/>
            <person name="Davalos L.M."/>
            <person name="Corthals A.P."/>
            <person name="Power M.L."/>
            <person name="Jones G."/>
            <person name="Ransome R.D."/>
            <person name="Dechmann D.K.N."/>
            <person name="Locatelli A.G."/>
            <person name="Puechmaille S.J."/>
            <person name="Fedrigo O."/>
            <person name="Jarvis E.D."/>
            <person name="Hiller M."/>
            <person name="Vernes S.C."/>
            <person name="Myers E.W."/>
            <person name="Teeling E.C."/>
        </authorList>
    </citation>
    <scope>NUCLEOTIDE SEQUENCE [LARGE SCALE GENOMIC DNA]</scope>
    <source>
        <strain evidence="1">Bat1K_MPI-CBG_1</strain>
    </source>
</reference>
<comment type="caution">
    <text evidence="1">The sequence shown here is derived from an EMBL/GenBank/DDBJ whole genome shotgun (WGS) entry which is preliminary data.</text>
</comment>
<proteinExistence type="predicted"/>
<name>A0A834E192_9CHIR</name>